<name>A0A6A5TZI4_9PLEO</name>
<keyword evidence="2" id="KW-1185">Reference proteome</keyword>
<dbReference type="AlphaFoldDB" id="A0A6A5TZI4"/>
<organism evidence="1 2">
    <name type="scientific">Byssothecium circinans</name>
    <dbReference type="NCBI Taxonomy" id="147558"/>
    <lineage>
        <taxon>Eukaryota</taxon>
        <taxon>Fungi</taxon>
        <taxon>Dikarya</taxon>
        <taxon>Ascomycota</taxon>
        <taxon>Pezizomycotina</taxon>
        <taxon>Dothideomycetes</taxon>
        <taxon>Pleosporomycetidae</taxon>
        <taxon>Pleosporales</taxon>
        <taxon>Massarineae</taxon>
        <taxon>Massarinaceae</taxon>
        <taxon>Byssothecium</taxon>
    </lineage>
</organism>
<reference evidence="1" key="1">
    <citation type="journal article" date="2020" name="Stud. Mycol.">
        <title>101 Dothideomycetes genomes: a test case for predicting lifestyles and emergence of pathogens.</title>
        <authorList>
            <person name="Haridas S."/>
            <person name="Albert R."/>
            <person name="Binder M."/>
            <person name="Bloem J."/>
            <person name="Labutti K."/>
            <person name="Salamov A."/>
            <person name="Andreopoulos B."/>
            <person name="Baker S."/>
            <person name="Barry K."/>
            <person name="Bills G."/>
            <person name="Bluhm B."/>
            <person name="Cannon C."/>
            <person name="Castanera R."/>
            <person name="Culley D."/>
            <person name="Daum C."/>
            <person name="Ezra D."/>
            <person name="Gonzalez J."/>
            <person name="Henrissat B."/>
            <person name="Kuo A."/>
            <person name="Liang C."/>
            <person name="Lipzen A."/>
            <person name="Lutzoni F."/>
            <person name="Magnuson J."/>
            <person name="Mondo S."/>
            <person name="Nolan M."/>
            <person name="Ohm R."/>
            <person name="Pangilinan J."/>
            <person name="Park H.-J."/>
            <person name="Ramirez L."/>
            <person name="Alfaro M."/>
            <person name="Sun H."/>
            <person name="Tritt A."/>
            <person name="Yoshinaga Y."/>
            <person name="Zwiers L.-H."/>
            <person name="Turgeon B."/>
            <person name="Goodwin S."/>
            <person name="Spatafora J."/>
            <person name="Crous P."/>
            <person name="Grigoriev I."/>
        </authorList>
    </citation>
    <scope>NUCLEOTIDE SEQUENCE</scope>
    <source>
        <strain evidence="1">CBS 675.92</strain>
    </source>
</reference>
<protein>
    <submittedName>
        <fullName evidence="1">Uncharacterized protein</fullName>
    </submittedName>
</protein>
<gene>
    <name evidence="1" type="ORF">CC80DRAFT_39101</name>
</gene>
<evidence type="ECO:0000313" key="2">
    <source>
        <dbReference type="Proteomes" id="UP000800035"/>
    </source>
</evidence>
<accession>A0A6A5TZI4</accession>
<sequence>MIRDPFSSNVGGASSIPDMITGQVVLRVVFRWSLWRGWRGLVDTCGALRGCRGGRVLVGIYWVLPLLIDEARDCLSFAPVLLFFFSSFWRTVRWVWKVSSRLVSAAHSVRTSLHIVFKLRSLVRQHSYEPIE</sequence>
<proteinExistence type="predicted"/>
<dbReference type="Proteomes" id="UP000800035">
    <property type="component" value="Unassembled WGS sequence"/>
</dbReference>
<dbReference type="EMBL" id="ML976988">
    <property type="protein sequence ID" value="KAF1958025.1"/>
    <property type="molecule type" value="Genomic_DNA"/>
</dbReference>
<evidence type="ECO:0000313" key="1">
    <source>
        <dbReference type="EMBL" id="KAF1958025.1"/>
    </source>
</evidence>